<evidence type="ECO:0000313" key="2">
    <source>
        <dbReference type="Proteomes" id="UP001168096"/>
    </source>
</evidence>
<comment type="caution">
    <text evidence="1">The sequence shown here is derived from an EMBL/GenBank/DDBJ whole genome shotgun (WGS) entry which is preliminary data.</text>
</comment>
<organism evidence="1 2">
    <name type="scientific">Massilia orientalis</name>
    <dbReference type="NCBI Taxonomy" id="3050128"/>
    <lineage>
        <taxon>Bacteria</taxon>
        <taxon>Pseudomonadati</taxon>
        <taxon>Pseudomonadota</taxon>
        <taxon>Betaproteobacteria</taxon>
        <taxon>Burkholderiales</taxon>
        <taxon>Oxalobacteraceae</taxon>
        <taxon>Telluria group</taxon>
        <taxon>Massilia</taxon>
    </lineage>
</organism>
<evidence type="ECO:0000313" key="1">
    <source>
        <dbReference type="EMBL" id="MFJ1468681.1"/>
    </source>
</evidence>
<dbReference type="EMBL" id="JASNRB020000007">
    <property type="protein sequence ID" value="MFJ1468681.1"/>
    <property type="molecule type" value="Genomic_DNA"/>
</dbReference>
<dbReference type="Proteomes" id="UP001168096">
    <property type="component" value="Unassembled WGS sequence"/>
</dbReference>
<accession>A0ACC7MEB6</accession>
<protein>
    <submittedName>
        <fullName evidence="1">Uncharacterized protein</fullName>
    </submittedName>
</protein>
<keyword evidence="2" id="KW-1185">Reference proteome</keyword>
<proteinExistence type="predicted"/>
<sequence length="144" mass="14984">MRIIGIGSRGDDTAARIVVRHDALVKYGDTNLLDARGARVGAFEGGGILETKFNASGGYTDNGSDRDAGGNPAVGLLRRDIASTGHDRDVGTAGKATLPLWQGHALAVGRDAGRAHRVDGAGFGSARSSMRRMNANGRRARGSR</sequence>
<name>A0ACC7MEB6_9BURK</name>
<gene>
    <name evidence="1" type="ORF">QPK29_013255</name>
</gene>
<reference evidence="1" key="1">
    <citation type="submission" date="2024-11" db="EMBL/GenBank/DDBJ databases">
        <title>Description of Massilia orientalis sp. nov., isolated from rhizosphere soil of Ageratina adenophora.</title>
        <authorList>
            <person name="Wang Y."/>
        </authorList>
    </citation>
    <scope>NUCLEOTIDE SEQUENCE</scope>
    <source>
        <strain evidence="1">YIM B02787</strain>
    </source>
</reference>